<evidence type="ECO:0000313" key="2">
    <source>
        <dbReference type="Proteomes" id="UP000253498"/>
    </source>
</evidence>
<organism evidence="1 2">
    <name type="scientific">Enterococcus hirae</name>
    <dbReference type="NCBI Taxonomy" id="1354"/>
    <lineage>
        <taxon>Bacteria</taxon>
        <taxon>Bacillati</taxon>
        <taxon>Bacillota</taxon>
        <taxon>Bacilli</taxon>
        <taxon>Lactobacillales</taxon>
        <taxon>Enterococcaceae</taxon>
        <taxon>Enterococcus</taxon>
    </lineage>
</organism>
<comment type="caution">
    <text evidence="1">The sequence shown here is derived from an EMBL/GenBank/DDBJ whole genome shotgun (WGS) entry which is preliminary data.</text>
</comment>
<reference evidence="1 2" key="1">
    <citation type="submission" date="2015-06" db="EMBL/GenBank/DDBJ databases">
        <title>The Genome Sequence of Enterococcus hirae 88EA1.</title>
        <authorList>
            <consortium name="The Broad Institute Genomics Platform"/>
            <consortium name="The Broad Institute Genome Sequencing Center for Infectious Disease"/>
            <person name="Earl A.M."/>
            <person name="Van Tyne D."/>
            <person name="Lebreton F."/>
            <person name="Saavedra J.T."/>
            <person name="Gilmore M.S."/>
            <person name="Manson McGuire A."/>
            <person name="Clock S."/>
            <person name="Crupain M."/>
            <person name="Rangan U."/>
            <person name="Young S."/>
            <person name="Abouelleil A."/>
            <person name="Cao P."/>
            <person name="Chapman S.B."/>
            <person name="Griggs A."/>
            <person name="Priest M."/>
            <person name="Shea T."/>
            <person name="Wortman J."/>
            <person name="Nusbaum C."/>
            <person name="Birren B."/>
        </authorList>
    </citation>
    <scope>NUCLEOTIDE SEQUENCE [LARGE SCALE GENOMIC DNA]</scope>
    <source>
        <strain evidence="1 2">88EA1</strain>
    </source>
</reference>
<protein>
    <submittedName>
        <fullName evidence="1">Uncharacterized protein</fullName>
    </submittedName>
</protein>
<gene>
    <name evidence="1" type="ORF">EB03_02905</name>
</gene>
<dbReference type="Proteomes" id="UP000253498">
    <property type="component" value="Unassembled WGS sequence"/>
</dbReference>
<sequence>MYERKEKAFTRLVLADRVKGTKSREHPYISFL</sequence>
<proteinExistence type="predicted"/>
<dbReference type="EMBL" id="LESJ01000014">
    <property type="protein sequence ID" value="RBT65971.1"/>
    <property type="molecule type" value="Genomic_DNA"/>
</dbReference>
<dbReference type="AlphaFoldDB" id="A0AB37I6I5"/>
<accession>A0AB37I6I5</accession>
<name>A0AB37I6I5_ENTHR</name>
<evidence type="ECO:0000313" key="1">
    <source>
        <dbReference type="EMBL" id="RBT65971.1"/>
    </source>
</evidence>